<organism evidence="2 3">
    <name type="scientific">Myxococcus landrumensis</name>
    <dbReference type="NCBI Taxonomy" id="2813577"/>
    <lineage>
        <taxon>Bacteria</taxon>
        <taxon>Pseudomonadati</taxon>
        <taxon>Myxococcota</taxon>
        <taxon>Myxococcia</taxon>
        <taxon>Myxococcales</taxon>
        <taxon>Cystobacterineae</taxon>
        <taxon>Myxococcaceae</taxon>
        <taxon>Myxococcus</taxon>
    </lineage>
</organism>
<evidence type="ECO:0000256" key="1">
    <source>
        <dbReference type="SAM" id="Phobius"/>
    </source>
</evidence>
<evidence type="ECO:0000313" key="2">
    <source>
        <dbReference type="EMBL" id="QSQ11609.1"/>
    </source>
</evidence>
<evidence type="ECO:0008006" key="4">
    <source>
        <dbReference type="Google" id="ProtNLM"/>
    </source>
</evidence>
<reference evidence="2 3" key="1">
    <citation type="submission" date="2021-02" db="EMBL/GenBank/DDBJ databases">
        <title>De Novo genome assembly of isolated myxobacteria.</title>
        <authorList>
            <person name="Stevens D.C."/>
        </authorList>
    </citation>
    <scope>NUCLEOTIDE SEQUENCE [LARGE SCALE GENOMIC DNA]</scope>
    <source>
        <strain evidence="2 3">SCHIC003</strain>
    </source>
</reference>
<feature type="transmembrane region" description="Helical" evidence="1">
    <location>
        <begin position="83"/>
        <end position="101"/>
    </location>
</feature>
<keyword evidence="3" id="KW-1185">Reference proteome</keyword>
<dbReference type="EMBL" id="CP071091">
    <property type="protein sequence ID" value="QSQ11609.1"/>
    <property type="molecule type" value="Genomic_DNA"/>
</dbReference>
<feature type="transmembrane region" description="Helical" evidence="1">
    <location>
        <begin position="191"/>
        <end position="224"/>
    </location>
</feature>
<proteinExistence type="predicted"/>
<protein>
    <recommendedName>
        <fullName evidence="4">Glycerophosphoryl diester phosphodiesterase membrane domain-containing protein</fullName>
    </recommendedName>
</protein>
<feature type="transmembrane region" description="Helical" evidence="1">
    <location>
        <begin position="270"/>
        <end position="287"/>
    </location>
</feature>
<feature type="transmembrane region" description="Helical" evidence="1">
    <location>
        <begin position="142"/>
        <end position="171"/>
    </location>
</feature>
<dbReference type="RefSeq" id="WP_206713356.1">
    <property type="nucleotide sequence ID" value="NZ_CP071091.1"/>
</dbReference>
<feature type="transmembrane region" description="Helical" evidence="1">
    <location>
        <begin position="51"/>
        <end position="71"/>
    </location>
</feature>
<accession>A0ABX7MYW2</accession>
<gene>
    <name evidence="2" type="ORF">JY572_24810</name>
</gene>
<keyword evidence="1" id="KW-1133">Transmembrane helix</keyword>
<keyword evidence="1" id="KW-0812">Transmembrane</keyword>
<sequence>MCDICGEQGTQSQCPTCRERDGQGRAFPMDRNNWTIGGLFEVSWAAFKREWVMLTVCALLFLMGVMLGGAVSEVLKLVGEKMGGAASVVFILLGTVLSWVVQGVAIMGMMRVCLDVIQGQRADVGRLFSQVNKVGAYVVSNLLAVAIFLPIILLCFAVMVGAFVAVAGISVSDLSSVSDVKQLMEMTQASVLLVAVGLCVLIVAVPSIWIGMPLALVSVALADTENPKVIDTIRKCFGYVKGQRLSMFGAAFLATLILMVSVFLCCLPVIPAMGFFYLLFAGLYLSLSRGEQRES</sequence>
<dbReference type="Proteomes" id="UP000663090">
    <property type="component" value="Chromosome"/>
</dbReference>
<keyword evidence="1" id="KW-0472">Membrane</keyword>
<feature type="transmembrane region" description="Helical" evidence="1">
    <location>
        <begin position="245"/>
        <end position="264"/>
    </location>
</feature>
<name>A0ABX7MYW2_9BACT</name>
<evidence type="ECO:0000313" key="3">
    <source>
        <dbReference type="Proteomes" id="UP000663090"/>
    </source>
</evidence>